<name>A0AAV2QBR4_MEGNR</name>
<reference evidence="7 8" key="1">
    <citation type="submission" date="2024-05" db="EMBL/GenBank/DDBJ databases">
        <authorList>
            <person name="Wallberg A."/>
        </authorList>
    </citation>
    <scope>NUCLEOTIDE SEQUENCE [LARGE SCALE GENOMIC DNA]</scope>
</reference>
<dbReference type="InterPro" id="IPR008991">
    <property type="entry name" value="Translation_prot_SH3-like_sf"/>
</dbReference>
<evidence type="ECO:0000256" key="1">
    <source>
        <dbReference type="ARBA" id="ARBA00006592"/>
    </source>
</evidence>
<dbReference type="GO" id="GO:0003723">
    <property type="term" value="F:RNA binding"/>
    <property type="evidence" value="ECO:0007669"/>
    <property type="project" value="InterPro"/>
</dbReference>
<dbReference type="Pfam" id="PF01929">
    <property type="entry name" value="Ribosomal_L14e"/>
    <property type="match status" value="1"/>
</dbReference>
<keyword evidence="3" id="KW-0687">Ribonucleoprotein</keyword>
<evidence type="ECO:0000256" key="4">
    <source>
        <dbReference type="ARBA" id="ARBA00035215"/>
    </source>
</evidence>
<dbReference type="CDD" id="cd23702">
    <property type="entry name" value="eL14"/>
    <property type="match status" value="1"/>
</dbReference>
<evidence type="ECO:0000259" key="6">
    <source>
        <dbReference type="Pfam" id="PF01929"/>
    </source>
</evidence>
<dbReference type="Gene3D" id="2.30.30.30">
    <property type="match status" value="1"/>
</dbReference>
<dbReference type="InterPro" id="IPR002784">
    <property type="entry name" value="Ribosomal_eL14_dom"/>
</dbReference>
<evidence type="ECO:0000256" key="2">
    <source>
        <dbReference type="ARBA" id="ARBA00022980"/>
    </source>
</evidence>
<dbReference type="EMBL" id="CAXKWB010005108">
    <property type="protein sequence ID" value="CAL4076748.1"/>
    <property type="molecule type" value="Genomic_DNA"/>
</dbReference>
<dbReference type="Proteomes" id="UP001497623">
    <property type="component" value="Unassembled WGS sequence"/>
</dbReference>
<dbReference type="SUPFAM" id="SSF50104">
    <property type="entry name" value="Translation proteins SH3-like domain"/>
    <property type="match status" value="1"/>
</dbReference>
<evidence type="ECO:0000313" key="7">
    <source>
        <dbReference type="EMBL" id="CAL4076748.1"/>
    </source>
</evidence>
<dbReference type="InterPro" id="IPR039660">
    <property type="entry name" value="Ribosomal_eL14"/>
</dbReference>
<sequence>STDFVYIHILCPLHYCGLSGFCLDRITMPFKNFVEIGRVAFLTDGAHTQKLAVIVDIIDGTRALIDGPCSGVPRQEYKFANLHLTKFVVKIQHGQHSKSIRKAWVEADIDGKWKNSAWANNLEKRAQRASITDYDRFKLGK</sequence>
<evidence type="ECO:0000256" key="5">
    <source>
        <dbReference type="ARBA" id="ARBA00035318"/>
    </source>
</evidence>
<dbReference type="AlphaFoldDB" id="A0AAV2QBR4"/>
<dbReference type="PANTHER" id="PTHR11127:SF2">
    <property type="entry name" value="LARGE RIBOSOMAL SUBUNIT PROTEIN EL14"/>
    <property type="match status" value="1"/>
</dbReference>
<feature type="domain" description="Large ribosomal subunit protein eL14" evidence="6">
    <location>
        <begin position="73"/>
        <end position="139"/>
    </location>
</feature>
<dbReference type="GO" id="GO:0003735">
    <property type="term" value="F:structural constituent of ribosome"/>
    <property type="evidence" value="ECO:0007669"/>
    <property type="project" value="InterPro"/>
</dbReference>
<protein>
    <recommendedName>
        <fullName evidence="4">Large ribosomal subunit protein eL14</fullName>
    </recommendedName>
    <alternativeName>
        <fullName evidence="5">60S ribosomal protein L14</fullName>
    </alternativeName>
</protein>
<organism evidence="7 8">
    <name type="scientific">Meganyctiphanes norvegica</name>
    <name type="common">Northern krill</name>
    <name type="synonym">Thysanopoda norvegica</name>
    <dbReference type="NCBI Taxonomy" id="48144"/>
    <lineage>
        <taxon>Eukaryota</taxon>
        <taxon>Metazoa</taxon>
        <taxon>Ecdysozoa</taxon>
        <taxon>Arthropoda</taxon>
        <taxon>Crustacea</taxon>
        <taxon>Multicrustacea</taxon>
        <taxon>Malacostraca</taxon>
        <taxon>Eumalacostraca</taxon>
        <taxon>Eucarida</taxon>
        <taxon>Euphausiacea</taxon>
        <taxon>Euphausiidae</taxon>
        <taxon>Meganyctiphanes</taxon>
    </lineage>
</organism>
<keyword evidence="8" id="KW-1185">Reference proteome</keyword>
<dbReference type="InterPro" id="IPR014722">
    <property type="entry name" value="Rib_uL2_dom2"/>
</dbReference>
<dbReference type="GO" id="GO:0022625">
    <property type="term" value="C:cytosolic large ribosomal subunit"/>
    <property type="evidence" value="ECO:0007669"/>
    <property type="project" value="TreeGrafter"/>
</dbReference>
<keyword evidence="2" id="KW-0689">Ribosomal protein</keyword>
<dbReference type="GO" id="GO:0006412">
    <property type="term" value="P:translation"/>
    <property type="evidence" value="ECO:0007669"/>
    <property type="project" value="InterPro"/>
</dbReference>
<accession>A0AAV2QBR4</accession>
<dbReference type="PANTHER" id="PTHR11127">
    <property type="entry name" value="60S RIBOSOMAL PROTEIN L14"/>
    <property type="match status" value="1"/>
</dbReference>
<feature type="non-terminal residue" evidence="7">
    <location>
        <position position="141"/>
    </location>
</feature>
<evidence type="ECO:0000256" key="3">
    <source>
        <dbReference type="ARBA" id="ARBA00023274"/>
    </source>
</evidence>
<evidence type="ECO:0000313" key="8">
    <source>
        <dbReference type="Proteomes" id="UP001497623"/>
    </source>
</evidence>
<comment type="similarity">
    <text evidence="1">Belongs to the eukaryotic ribosomal protein eL14 family.</text>
</comment>
<dbReference type="GO" id="GO:0042273">
    <property type="term" value="P:ribosomal large subunit biogenesis"/>
    <property type="evidence" value="ECO:0007669"/>
    <property type="project" value="TreeGrafter"/>
</dbReference>
<proteinExistence type="inferred from homology"/>
<feature type="non-terminal residue" evidence="7">
    <location>
        <position position="1"/>
    </location>
</feature>
<comment type="caution">
    <text evidence="7">The sequence shown here is derived from an EMBL/GenBank/DDBJ whole genome shotgun (WGS) entry which is preliminary data.</text>
</comment>
<gene>
    <name evidence="7" type="ORF">MNOR_LOCUS10238</name>
</gene>